<dbReference type="EMBL" id="JBJJXI010000177">
    <property type="protein sequence ID" value="KAL3384209.1"/>
    <property type="molecule type" value="Genomic_DNA"/>
</dbReference>
<dbReference type="InterPro" id="IPR027417">
    <property type="entry name" value="P-loop_NTPase"/>
</dbReference>
<evidence type="ECO:0000313" key="3">
    <source>
        <dbReference type="EMBL" id="KAL3384209.1"/>
    </source>
</evidence>
<sequence length="282" mass="33597">MDQKSGWVMRCNHSKAYPGKTMIRRLAYKFDLKYSKPNYPMFFFLPECIRKKNLQQLHFIMEYVELAENQSSDKIGQKLKILVRDWPYPHEYKYGTEGGRDYLLHTFGDSKIQDQELIRLKEKLDSYFSEYSCFLMQHVGYKTTQNIQLNDFLSEMRNDYKQQIKNLVPMLLVQDNLDTKKIGLMFTPATLLENFKNCVKSYQGLDFMNVKKSLNVKYNLPAMQKAEEKYEDLMNTFCGPEKSYLTHERFQLAHDTCSVQAIEYFKKEKKLAFDEESDRMLH</sequence>
<proteinExistence type="predicted"/>
<organism evidence="3 4">
    <name type="scientific">Trichogramma kaykai</name>
    <dbReference type="NCBI Taxonomy" id="54128"/>
    <lineage>
        <taxon>Eukaryota</taxon>
        <taxon>Metazoa</taxon>
        <taxon>Ecdysozoa</taxon>
        <taxon>Arthropoda</taxon>
        <taxon>Hexapoda</taxon>
        <taxon>Insecta</taxon>
        <taxon>Pterygota</taxon>
        <taxon>Neoptera</taxon>
        <taxon>Endopterygota</taxon>
        <taxon>Hymenoptera</taxon>
        <taxon>Apocrita</taxon>
        <taxon>Proctotrupomorpha</taxon>
        <taxon>Chalcidoidea</taxon>
        <taxon>Trichogrammatidae</taxon>
        <taxon>Trichogramma</taxon>
    </lineage>
</organism>
<comment type="caution">
    <text evidence="3">The sequence shown here is derived from an EMBL/GenBank/DDBJ whole genome shotgun (WGS) entry which is preliminary data.</text>
</comment>
<gene>
    <name evidence="3" type="ORF">TKK_019999</name>
</gene>
<reference evidence="3 4" key="1">
    <citation type="journal article" date="2024" name="bioRxiv">
        <title>A reference genome for Trichogramma kaykai: A tiny desert-dwelling parasitoid wasp with competing sex-ratio distorters.</title>
        <authorList>
            <person name="Culotta J."/>
            <person name="Lindsey A.R."/>
        </authorList>
    </citation>
    <scope>NUCLEOTIDE SEQUENCE [LARGE SCALE GENOMIC DNA]</scope>
    <source>
        <strain evidence="3 4">KSX58</strain>
    </source>
</reference>
<dbReference type="PANTHER" id="PTHR10751">
    <property type="entry name" value="GUANYLATE BINDING PROTEIN"/>
    <property type="match status" value="1"/>
</dbReference>
<dbReference type="GO" id="GO:0016787">
    <property type="term" value="F:hydrolase activity"/>
    <property type="evidence" value="ECO:0007669"/>
    <property type="project" value="UniProtKB-KW"/>
</dbReference>
<dbReference type="AlphaFoldDB" id="A0ABD2VU74"/>
<evidence type="ECO:0000256" key="1">
    <source>
        <dbReference type="ARBA" id="ARBA00022801"/>
    </source>
</evidence>
<feature type="domain" description="Guanylate-binding protein N-terminal" evidence="2">
    <location>
        <begin position="48"/>
        <end position="177"/>
    </location>
</feature>
<dbReference type="Proteomes" id="UP001627154">
    <property type="component" value="Unassembled WGS sequence"/>
</dbReference>
<evidence type="ECO:0000313" key="4">
    <source>
        <dbReference type="Proteomes" id="UP001627154"/>
    </source>
</evidence>
<dbReference type="Gene3D" id="1.20.58.420">
    <property type="entry name" value="AHSP"/>
    <property type="match status" value="1"/>
</dbReference>
<dbReference type="SUPFAM" id="SSF48340">
    <property type="entry name" value="Interferon-induced guanylate-binding protein 1 (GBP1), C-terminal domain"/>
    <property type="match status" value="1"/>
</dbReference>
<keyword evidence="1" id="KW-0378">Hydrolase</keyword>
<dbReference type="InterPro" id="IPR015894">
    <property type="entry name" value="Guanylate-bd_N"/>
</dbReference>
<dbReference type="Gene3D" id="3.40.50.300">
    <property type="entry name" value="P-loop containing nucleotide triphosphate hydrolases"/>
    <property type="match status" value="1"/>
</dbReference>
<dbReference type="Pfam" id="PF02263">
    <property type="entry name" value="GBP"/>
    <property type="match status" value="1"/>
</dbReference>
<keyword evidence="4" id="KW-1185">Reference proteome</keyword>
<dbReference type="InterPro" id="IPR036543">
    <property type="entry name" value="Guanylate-bd_C_sf"/>
</dbReference>
<evidence type="ECO:0000259" key="2">
    <source>
        <dbReference type="Pfam" id="PF02263"/>
    </source>
</evidence>
<name>A0ABD2VU74_9HYME</name>
<accession>A0ABD2VU74</accession>
<protein>
    <recommendedName>
        <fullName evidence="2">Guanylate-binding protein N-terminal domain-containing protein</fullName>
    </recommendedName>
</protein>